<dbReference type="NCBIfam" id="NF004229">
    <property type="entry name" value="PRK05677.1"/>
    <property type="match status" value="1"/>
</dbReference>
<dbReference type="InterPro" id="IPR025110">
    <property type="entry name" value="AMP-bd_C"/>
</dbReference>
<dbReference type="PROSITE" id="PS00455">
    <property type="entry name" value="AMP_BINDING"/>
    <property type="match status" value="1"/>
</dbReference>
<comment type="pathway">
    <text evidence="2">Lipid metabolism; fatty acid beta-oxidation.</text>
</comment>
<evidence type="ECO:0000313" key="10">
    <source>
        <dbReference type="EMBL" id="MBW6392261.1"/>
    </source>
</evidence>
<dbReference type="Pfam" id="PF00501">
    <property type="entry name" value="AMP-binding"/>
    <property type="match status" value="1"/>
</dbReference>
<evidence type="ECO:0000256" key="1">
    <source>
        <dbReference type="ARBA" id="ARBA00004170"/>
    </source>
</evidence>
<dbReference type="PANTHER" id="PTHR43767">
    <property type="entry name" value="LONG-CHAIN-FATTY-ACID--COA LIGASE"/>
    <property type="match status" value="1"/>
</dbReference>
<keyword evidence="3" id="KW-0436">Ligase</keyword>
<keyword evidence="4" id="KW-0472">Membrane</keyword>
<organism evidence="10 11">
    <name type="scientific">Billgrantia antri</name>
    <dbReference type="NCBI Taxonomy" id="2846777"/>
    <lineage>
        <taxon>Bacteria</taxon>
        <taxon>Pseudomonadati</taxon>
        <taxon>Pseudomonadota</taxon>
        <taxon>Gammaproteobacteria</taxon>
        <taxon>Oceanospirillales</taxon>
        <taxon>Halomonadaceae</taxon>
        <taxon>Billgrantia</taxon>
    </lineage>
</organism>
<dbReference type="InterPro" id="IPR000873">
    <property type="entry name" value="AMP-dep_synth/lig_dom"/>
</dbReference>
<name>A0ABS6ZQB0_9GAMM</name>
<dbReference type="Proteomes" id="UP000769617">
    <property type="component" value="Unassembled WGS sequence"/>
</dbReference>
<dbReference type="PANTHER" id="PTHR43767:SF8">
    <property type="entry name" value="LONG-CHAIN-FATTY-ACID--COA LIGASE"/>
    <property type="match status" value="1"/>
</dbReference>
<evidence type="ECO:0000256" key="2">
    <source>
        <dbReference type="ARBA" id="ARBA00005005"/>
    </source>
</evidence>
<dbReference type="InterPro" id="IPR045851">
    <property type="entry name" value="AMP-bd_C_sf"/>
</dbReference>
<dbReference type="RefSeq" id="WP_219792718.1">
    <property type="nucleotide sequence ID" value="NZ_JAHYCA010000005.1"/>
</dbReference>
<dbReference type="EMBL" id="JAHYCA010000005">
    <property type="protein sequence ID" value="MBW6392261.1"/>
    <property type="molecule type" value="Genomic_DNA"/>
</dbReference>
<sequence>MSEQANAGILNGPELKGMEKYRSLMDVFHAAVKRFADNPAFTCMGQTLTFAELDRLSADFAAWLQHETGLQPGDRIAIQLPNVLQFPVAVFGALRAGLVVVNTNPLYTEREMAHQFKDSGARAILILANMANKLEKILDRTDIEHVLVTELGDLHGFPKRFLINAVVKHVKKMVPSYSLPMAIPFRTTLKVGASRQHREVERGLDDIAALQYTGGTTGMPKGTMLTHRNLVANMLQAEGAIGPGLEQGKEVVIAPLPVYHIYTFTVNCLFLMETGNHSILITNPRDLDTFVKELQKIKFSGFIGLNTLFNALCNRDDFRKLDFSRLHLTISGGMALTKAAANRWEEITGCPIAEGYGLTETSPIVSFNPIDAIQLGTIGKPVAGTSVKVVDADGNTLPLGEPGELCVKGPQVMKGYWNLDEETAKVLTEDGWFHTGDIAVLQGDGYIKIVDRKKDMILVSGFNVYPNEIEDVVAKHPGVVESAAVGVPDENSGEAVKLFVVARDESLDEKSLREWCKKELAGYKVPRFVEFRDELPKTNVGKVLRRQLRDEQSGSESA</sequence>
<gene>
    <name evidence="10" type="ORF">KPL81_13960</name>
</gene>
<dbReference type="Gene3D" id="3.40.50.12780">
    <property type="entry name" value="N-terminal domain of ligase-like"/>
    <property type="match status" value="1"/>
</dbReference>
<dbReference type="InterPro" id="IPR042099">
    <property type="entry name" value="ANL_N_sf"/>
</dbReference>
<dbReference type="Gene3D" id="3.30.300.30">
    <property type="match status" value="1"/>
</dbReference>
<dbReference type="SUPFAM" id="SSF56801">
    <property type="entry name" value="Acetyl-CoA synthetase-like"/>
    <property type="match status" value="1"/>
</dbReference>
<evidence type="ECO:0000259" key="8">
    <source>
        <dbReference type="Pfam" id="PF00501"/>
    </source>
</evidence>
<evidence type="ECO:0000256" key="5">
    <source>
        <dbReference type="ARBA" id="ARBA00026121"/>
    </source>
</evidence>
<comment type="subcellular location">
    <subcellularLocation>
        <location evidence="1">Membrane</location>
        <topology evidence="1">Peripheral membrane protein</topology>
    </subcellularLocation>
</comment>
<protein>
    <recommendedName>
        <fullName evidence="6">Long-chain-fatty-acid--CoA ligase</fullName>
        <ecNumber evidence="5">6.2.1.3</ecNumber>
    </recommendedName>
    <alternativeName>
        <fullName evidence="7">Long-chain acyl-CoA synthetase</fullName>
    </alternativeName>
</protein>
<evidence type="ECO:0000256" key="6">
    <source>
        <dbReference type="ARBA" id="ARBA00039545"/>
    </source>
</evidence>
<dbReference type="Pfam" id="PF13193">
    <property type="entry name" value="AMP-binding_C"/>
    <property type="match status" value="1"/>
</dbReference>
<accession>A0ABS6ZQB0</accession>
<comment type="caution">
    <text evidence="10">The sequence shown here is derived from an EMBL/GenBank/DDBJ whole genome shotgun (WGS) entry which is preliminary data.</text>
</comment>
<dbReference type="InterPro" id="IPR020845">
    <property type="entry name" value="AMP-binding_CS"/>
</dbReference>
<feature type="domain" description="AMP-dependent synthetase/ligase" evidence="8">
    <location>
        <begin position="28"/>
        <end position="417"/>
    </location>
</feature>
<evidence type="ECO:0000313" key="11">
    <source>
        <dbReference type="Proteomes" id="UP000769617"/>
    </source>
</evidence>
<evidence type="ECO:0000259" key="9">
    <source>
        <dbReference type="Pfam" id="PF13193"/>
    </source>
</evidence>
<feature type="domain" description="AMP-binding enzyme C-terminal" evidence="9">
    <location>
        <begin position="468"/>
        <end position="542"/>
    </location>
</feature>
<evidence type="ECO:0000256" key="7">
    <source>
        <dbReference type="ARBA" id="ARBA00042773"/>
    </source>
</evidence>
<keyword evidence="11" id="KW-1185">Reference proteome</keyword>
<dbReference type="InterPro" id="IPR050237">
    <property type="entry name" value="ATP-dep_AMP-bd_enzyme"/>
</dbReference>
<dbReference type="CDD" id="cd05936">
    <property type="entry name" value="FC-FACS_FadD_like"/>
    <property type="match status" value="1"/>
</dbReference>
<proteinExistence type="predicted"/>
<reference evidence="10 11" key="1">
    <citation type="submission" date="2021-07" db="EMBL/GenBank/DDBJ databases">
        <authorList>
            <person name="So Y."/>
        </authorList>
    </citation>
    <scope>NUCLEOTIDE SEQUENCE [LARGE SCALE GENOMIC DNA]</scope>
    <source>
        <strain evidence="10 11">Y3S6</strain>
    </source>
</reference>
<evidence type="ECO:0000256" key="4">
    <source>
        <dbReference type="ARBA" id="ARBA00023136"/>
    </source>
</evidence>
<evidence type="ECO:0000256" key="3">
    <source>
        <dbReference type="ARBA" id="ARBA00022598"/>
    </source>
</evidence>
<dbReference type="EC" id="6.2.1.3" evidence="5"/>